<evidence type="ECO:0000259" key="10">
    <source>
        <dbReference type="PROSITE" id="PS50011"/>
    </source>
</evidence>
<dbReference type="GO" id="GO:0004674">
    <property type="term" value="F:protein serine/threonine kinase activity"/>
    <property type="evidence" value="ECO:0007669"/>
    <property type="project" value="UniProtKB-KW"/>
</dbReference>
<feature type="compositionally biased region" description="Basic residues" evidence="8">
    <location>
        <begin position="367"/>
        <end position="376"/>
    </location>
</feature>
<evidence type="ECO:0000256" key="3">
    <source>
        <dbReference type="ARBA" id="ARBA00022679"/>
    </source>
</evidence>
<dbReference type="EC" id="2.7.11.1" evidence="1"/>
<feature type="transmembrane region" description="Helical" evidence="9">
    <location>
        <begin position="393"/>
        <end position="414"/>
    </location>
</feature>
<accession>A0A5M6CYZ1</accession>
<feature type="binding site" evidence="7">
    <location>
        <position position="128"/>
    </location>
    <ligand>
        <name>ATP</name>
        <dbReference type="ChEBI" id="CHEBI:30616"/>
    </ligand>
</feature>
<keyword evidence="4 7" id="KW-0547">Nucleotide-binding</keyword>
<dbReference type="Proteomes" id="UP000324479">
    <property type="component" value="Unassembled WGS sequence"/>
</dbReference>
<dbReference type="FunFam" id="1.10.510.10:FF:000021">
    <property type="entry name" value="Serine/threonine protein kinase"/>
    <property type="match status" value="1"/>
</dbReference>
<feature type="domain" description="Protein kinase" evidence="10">
    <location>
        <begin position="99"/>
        <end position="368"/>
    </location>
</feature>
<keyword evidence="9" id="KW-1133">Transmembrane helix</keyword>
<evidence type="ECO:0000313" key="11">
    <source>
        <dbReference type="EMBL" id="KAA5538519.1"/>
    </source>
</evidence>
<dbReference type="InterPro" id="IPR017441">
    <property type="entry name" value="Protein_kinase_ATP_BS"/>
</dbReference>
<dbReference type="AlphaFoldDB" id="A0A5M6CYZ1"/>
<evidence type="ECO:0000256" key="4">
    <source>
        <dbReference type="ARBA" id="ARBA00022741"/>
    </source>
</evidence>
<evidence type="ECO:0000256" key="1">
    <source>
        <dbReference type="ARBA" id="ARBA00012513"/>
    </source>
</evidence>
<dbReference type="PANTHER" id="PTHR43289:SF6">
    <property type="entry name" value="SERINE_THREONINE-PROTEIN KINASE NEKL-3"/>
    <property type="match status" value="1"/>
</dbReference>
<dbReference type="GO" id="GO:0005524">
    <property type="term" value="F:ATP binding"/>
    <property type="evidence" value="ECO:0007669"/>
    <property type="project" value="UniProtKB-UniRule"/>
</dbReference>
<protein>
    <recommendedName>
        <fullName evidence="1">non-specific serine/threonine protein kinase</fullName>
        <ecNumber evidence="1">2.7.11.1</ecNumber>
    </recommendedName>
</protein>
<keyword evidence="12" id="KW-1185">Reference proteome</keyword>
<name>A0A5M6CYZ1_9BACT</name>
<dbReference type="SUPFAM" id="SSF56112">
    <property type="entry name" value="Protein kinase-like (PK-like)"/>
    <property type="match status" value="1"/>
</dbReference>
<keyword evidence="5 11" id="KW-0418">Kinase</keyword>
<evidence type="ECO:0000256" key="8">
    <source>
        <dbReference type="SAM" id="MobiDB-lite"/>
    </source>
</evidence>
<dbReference type="Pfam" id="PF00069">
    <property type="entry name" value="Pkinase"/>
    <property type="match status" value="1"/>
</dbReference>
<dbReference type="EMBL" id="VWOX01000032">
    <property type="protein sequence ID" value="KAA5538519.1"/>
    <property type="molecule type" value="Genomic_DNA"/>
</dbReference>
<evidence type="ECO:0000256" key="6">
    <source>
        <dbReference type="ARBA" id="ARBA00022840"/>
    </source>
</evidence>
<dbReference type="InterPro" id="IPR000719">
    <property type="entry name" value="Prot_kinase_dom"/>
</dbReference>
<evidence type="ECO:0000256" key="9">
    <source>
        <dbReference type="SAM" id="Phobius"/>
    </source>
</evidence>
<evidence type="ECO:0000256" key="2">
    <source>
        <dbReference type="ARBA" id="ARBA00022527"/>
    </source>
</evidence>
<feature type="region of interest" description="Disordered" evidence="8">
    <location>
        <begin position="520"/>
        <end position="543"/>
    </location>
</feature>
<keyword evidence="3" id="KW-0808">Transferase</keyword>
<keyword evidence="6 7" id="KW-0067">ATP-binding</keyword>
<proteinExistence type="predicted"/>
<feature type="compositionally biased region" description="Low complexity" evidence="8">
    <location>
        <begin position="678"/>
        <end position="689"/>
    </location>
</feature>
<reference evidence="11 12" key="1">
    <citation type="submission" date="2019-08" db="EMBL/GenBank/DDBJ databases">
        <authorList>
            <person name="Dhanesh K."/>
            <person name="Kumar G."/>
            <person name="Sasikala C."/>
            <person name="Venkata Ramana C."/>
        </authorList>
    </citation>
    <scope>NUCLEOTIDE SEQUENCE [LARGE SCALE GENOMIC DNA]</scope>
    <source>
        <strain evidence="11 12">JC645</strain>
    </source>
</reference>
<dbReference type="InterPro" id="IPR011009">
    <property type="entry name" value="Kinase-like_dom_sf"/>
</dbReference>
<evidence type="ECO:0000256" key="5">
    <source>
        <dbReference type="ARBA" id="ARBA00022777"/>
    </source>
</evidence>
<dbReference type="InterPro" id="IPR008271">
    <property type="entry name" value="Ser/Thr_kinase_AS"/>
</dbReference>
<dbReference type="PROSITE" id="PS00107">
    <property type="entry name" value="PROTEIN_KINASE_ATP"/>
    <property type="match status" value="1"/>
</dbReference>
<evidence type="ECO:0000256" key="7">
    <source>
        <dbReference type="PROSITE-ProRule" id="PRU10141"/>
    </source>
</evidence>
<dbReference type="SMART" id="SM00220">
    <property type="entry name" value="S_TKc"/>
    <property type="match status" value="1"/>
</dbReference>
<dbReference type="Gene3D" id="3.30.200.20">
    <property type="entry name" value="Phosphorylase Kinase, domain 1"/>
    <property type="match status" value="1"/>
</dbReference>
<gene>
    <name evidence="11" type="ORF">FYK55_27675</name>
</gene>
<feature type="region of interest" description="Disordered" evidence="8">
    <location>
        <begin position="367"/>
        <end position="387"/>
    </location>
</feature>
<dbReference type="Gene3D" id="1.10.510.10">
    <property type="entry name" value="Transferase(Phosphotransferase) domain 1"/>
    <property type="match status" value="1"/>
</dbReference>
<keyword evidence="2 11" id="KW-0723">Serine/threonine-protein kinase</keyword>
<dbReference type="RefSeq" id="WP_150079864.1">
    <property type="nucleotide sequence ID" value="NZ_VWOX01000032.1"/>
</dbReference>
<dbReference type="PROSITE" id="PS50011">
    <property type="entry name" value="PROTEIN_KINASE_DOM"/>
    <property type="match status" value="1"/>
</dbReference>
<sequence>MVARFHYDQDVLERFLRDRLRGDEAAVATHIEQCETCQINLEAVSRTELSWDELPKLLGSGLDDATTAKGHSDDPDDSVALTFLQPSDRPGTLGRFGRYEILETLGRGGMGIVMRGIDSALDRHCAIKVLAPEFVGSGAARKRFSREARSAAAVVHPHVVPIQTVDEQDGVPYLVMPVVEGRSLQQRVEQDGPLQVIEAVRIAAQVADGLSAAHSQGLVHRDIKPANVLLENDVERVQITDFGLARAVDDASMTRSGVIAGTPQYMSPEQAHGDTIDHRSDLFSLGSVIYFMLTGRSPFRAETSMGVLNRICHDQPRSLRSVNSEVPPWLDRIVTRLLEKSPDERFQSSEELAELLRESLMAMNHPHAAHKEHHERRPAIAPPSASTKPPRRFLVRFLAAAFAFLALGATVFYLQTNNGTLRIESNSDIDVPIRIVNGEDTVDQITVSKDGATTRLRAGTYVIEVDDVDSHLQIRNNRFTLRRGDTWTVTITPVSRHRGTGQQFSLQPGGNFPRKFMPGAFGRTPPSADESASSSNPPGKSMEEAREAFVTAFPETLSDRVRKAKDQSILQSFVDVSPARELAVTVKNRADDSAYQVLIWNSRTGKLLKEAEQAGTAAEVRFSQNSEFIGVQKFLDTHVDVFDARAGRLLDRLASNHPVRPWQEVLDRYGIKPDADPPADASAPATDADQVLKTGRPFPTIQQLARRAPFDSFETADGSAPWPRFRFSIHPDGTYGFQARPIQLDELASKLPIEKLMDDGGRIGIEAHVDVPLEQVKAVVEAFKATPELNAVQLQLFEYEYGPEPHLPGVSASVDATEFGEKPSTASPSDRFDSAMDLARFLTVSVRQRDTGAILGTFDEQLTQWSLTQGLNEYIEQLLTRDERPRPLGSGFAEPGPDLLQDPLLRRIAGPDFDWGWFERFVLRRREQALANEQDDAGSADVFADLIATAIPNDQSKASVAAAVVQALVKDDGAYYQSPHLLFVDGDRATAVCQSGGFAWILQRSPENGWQINNFWSTDSPRGIEEFVKDWPEGLPRKQFDQGVFVKAPADSRANPLTPANDG</sequence>
<keyword evidence="9" id="KW-0812">Transmembrane</keyword>
<evidence type="ECO:0000313" key="12">
    <source>
        <dbReference type="Proteomes" id="UP000324479"/>
    </source>
</evidence>
<comment type="caution">
    <text evidence="11">The sequence shown here is derived from an EMBL/GenBank/DDBJ whole genome shotgun (WGS) entry which is preliminary data.</text>
</comment>
<dbReference type="CDD" id="cd14014">
    <property type="entry name" value="STKc_PknB_like"/>
    <property type="match status" value="1"/>
</dbReference>
<organism evidence="11 12">
    <name type="scientific">Roseiconus nitratireducens</name>
    <dbReference type="NCBI Taxonomy" id="2605748"/>
    <lineage>
        <taxon>Bacteria</taxon>
        <taxon>Pseudomonadati</taxon>
        <taxon>Planctomycetota</taxon>
        <taxon>Planctomycetia</taxon>
        <taxon>Pirellulales</taxon>
        <taxon>Pirellulaceae</taxon>
        <taxon>Roseiconus</taxon>
    </lineage>
</organism>
<dbReference type="PANTHER" id="PTHR43289">
    <property type="entry name" value="MITOGEN-ACTIVATED PROTEIN KINASE KINASE KINASE 20-RELATED"/>
    <property type="match status" value="1"/>
</dbReference>
<dbReference type="PROSITE" id="PS00108">
    <property type="entry name" value="PROTEIN_KINASE_ST"/>
    <property type="match status" value="1"/>
</dbReference>
<feature type="region of interest" description="Disordered" evidence="8">
    <location>
        <begin position="671"/>
        <end position="694"/>
    </location>
</feature>
<keyword evidence="9" id="KW-0472">Membrane</keyword>